<evidence type="ECO:0000313" key="1">
    <source>
        <dbReference type="EMBL" id="KAF9505353.1"/>
    </source>
</evidence>
<dbReference type="Proteomes" id="UP000886523">
    <property type="component" value="Unassembled WGS sequence"/>
</dbReference>
<dbReference type="InterPro" id="IPR040521">
    <property type="entry name" value="KDZ"/>
</dbReference>
<dbReference type="Pfam" id="PF18758">
    <property type="entry name" value="KDZ"/>
    <property type="match status" value="1"/>
</dbReference>
<proteinExistence type="predicted"/>
<name>A0A9P6AGH0_9AGAM</name>
<protein>
    <submittedName>
        <fullName evidence="1">Uncharacterized protein</fullName>
    </submittedName>
</protein>
<comment type="caution">
    <text evidence="1">The sequence shown here is derived from an EMBL/GenBank/DDBJ whole genome shotgun (WGS) entry which is preliminary data.</text>
</comment>
<reference evidence="1" key="1">
    <citation type="journal article" date="2020" name="Nat. Commun.">
        <title>Large-scale genome sequencing of mycorrhizal fungi provides insights into the early evolution of symbiotic traits.</title>
        <authorList>
            <person name="Miyauchi S."/>
            <person name="Kiss E."/>
            <person name="Kuo A."/>
            <person name="Drula E."/>
            <person name="Kohler A."/>
            <person name="Sanchez-Garcia M."/>
            <person name="Morin E."/>
            <person name="Andreopoulos B."/>
            <person name="Barry K.W."/>
            <person name="Bonito G."/>
            <person name="Buee M."/>
            <person name="Carver A."/>
            <person name="Chen C."/>
            <person name="Cichocki N."/>
            <person name="Clum A."/>
            <person name="Culley D."/>
            <person name="Crous P.W."/>
            <person name="Fauchery L."/>
            <person name="Girlanda M."/>
            <person name="Hayes R.D."/>
            <person name="Keri Z."/>
            <person name="LaButti K."/>
            <person name="Lipzen A."/>
            <person name="Lombard V."/>
            <person name="Magnuson J."/>
            <person name="Maillard F."/>
            <person name="Murat C."/>
            <person name="Nolan M."/>
            <person name="Ohm R.A."/>
            <person name="Pangilinan J."/>
            <person name="Pereira M.F."/>
            <person name="Perotto S."/>
            <person name="Peter M."/>
            <person name="Pfister S."/>
            <person name="Riley R."/>
            <person name="Sitrit Y."/>
            <person name="Stielow J.B."/>
            <person name="Szollosi G."/>
            <person name="Zifcakova L."/>
            <person name="Stursova M."/>
            <person name="Spatafora J.W."/>
            <person name="Tedersoo L."/>
            <person name="Vaario L.M."/>
            <person name="Yamada A."/>
            <person name="Yan M."/>
            <person name="Wang P."/>
            <person name="Xu J."/>
            <person name="Bruns T."/>
            <person name="Baldrian P."/>
            <person name="Vilgalys R."/>
            <person name="Dunand C."/>
            <person name="Henrissat B."/>
            <person name="Grigoriev I.V."/>
            <person name="Hibbett D."/>
            <person name="Nagy L.G."/>
            <person name="Martin F.M."/>
        </authorList>
    </citation>
    <scope>NUCLEOTIDE SEQUENCE</scope>
    <source>
        <strain evidence="1">UP504</strain>
    </source>
</reference>
<organism evidence="1 2">
    <name type="scientific">Hydnum rufescens UP504</name>
    <dbReference type="NCBI Taxonomy" id="1448309"/>
    <lineage>
        <taxon>Eukaryota</taxon>
        <taxon>Fungi</taxon>
        <taxon>Dikarya</taxon>
        <taxon>Basidiomycota</taxon>
        <taxon>Agaricomycotina</taxon>
        <taxon>Agaricomycetes</taxon>
        <taxon>Cantharellales</taxon>
        <taxon>Hydnaceae</taxon>
        <taxon>Hydnum</taxon>
    </lineage>
</organism>
<gene>
    <name evidence="1" type="ORF">BS47DRAFT_1368135</name>
</gene>
<accession>A0A9P6AGH0</accession>
<sequence>MGGTHRPAKKAKLTFTCDFELQSQATVHHISTTSSESVLTSDCLIVPATPDKPARPNCSHLSPISGPDFGQDIPGDNDDLGTVHYLPGPTSRKCYSNMDEPLKQWKPLPDELFIGVTSASTEVYCVRIVALIIIAASLYIKSSLQSKLSAHQFYCVLERGTNNTGLLNLQANNANFHLKNHSNTVIDVDLRTGWFKVPRPSGLAAIDHTNTKNSKGLCITGVGASICTCHGFLHPLGIGDLQKGERFSNMDYIIFSALRGYSPPSLVLSYDLICQYWTKIRQRMPRLPPELWVDLDKLSVKLFLPKLHMLAHKSECSVLYSLNFTPGVGCMDGEGIEREWVEINIAANSTKEMSEGAHHDMLDDLLGDKNFQKEIGLGKSLLTKLKTAQVESAKHVEQFKSFTGGLDLAMIVPSQIPTTLGLHDLTILLRSAKTQADIQLELLESEQSHLSLTGGHAIHNTSATSFLCVGLEIEEAQRWLARDVTVYMPETALLITVDIITDTPLSLESSLLFLPHALNPELQISPLAKSLAEMIAKLHFAQALDSLAEVRHSLCVLSPDWYQICDTFWYLKNQPKWGPNWAHIPQCGAMGPNVAPK</sequence>
<dbReference type="AlphaFoldDB" id="A0A9P6AGH0"/>
<dbReference type="EMBL" id="MU129158">
    <property type="protein sequence ID" value="KAF9505353.1"/>
    <property type="molecule type" value="Genomic_DNA"/>
</dbReference>
<evidence type="ECO:0000313" key="2">
    <source>
        <dbReference type="Proteomes" id="UP000886523"/>
    </source>
</evidence>
<keyword evidence="2" id="KW-1185">Reference proteome</keyword>
<dbReference type="OrthoDB" id="3143151at2759"/>